<evidence type="ECO:0000313" key="1">
    <source>
        <dbReference type="EMBL" id="KPJ49667.1"/>
    </source>
</evidence>
<comment type="caution">
    <text evidence="1">The sequence shown here is derived from an EMBL/GenBank/DDBJ whole genome shotgun (WGS) entry which is preliminary data.</text>
</comment>
<proteinExistence type="predicted"/>
<organism evidence="1 2">
    <name type="scientific">candidate division TA06 bacterium DG_26</name>
    <dbReference type="NCBI Taxonomy" id="1703771"/>
    <lineage>
        <taxon>Bacteria</taxon>
        <taxon>Bacteria division TA06</taxon>
    </lineage>
</organism>
<sequence>MRFNGVNPEEMDRMNRRRRMAETGVLRATKTTQYGYYYGIRMALPATALADDEKEQENERASLVRCGIR</sequence>
<gene>
    <name evidence="1" type="ORF">AMJ40_05045</name>
</gene>
<protein>
    <submittedName>
        <fullName evidence="1">Uncharacterized protein</fullName>
    </submittedName>
</protein>
<dbReference type="Proteomes" id="UP000051124">
    <property type="component" value="Unassembled WGS sequence"/>
</dbReference>
<dbReference type="AlphaFoldDB" id="A0A0S7WHR6"/>
<dbReference type="EMBL" id="LIZT01000048">
    <property type="protein sequence ID" value="KPJ49667.1"/>
    <property type="molecule type" value="Genomic_DNA"/>
</dbReference>
<name>A0A0S7WHR6_UNCT6</name>
<evidence type="ECO:0000313" key="2">
    <source>
        <dbReference type="Proteomes" id="UP000051124"/>
    </source>
</evidence>
<reference evidence="1 2" key="1">
    <citation type="journal article" date="2015" name="Microbiome">
        <title>Genomic resolution of linkages in carbon, nitrogen, and sulfur cycling among widespread estuary sediment bacteria.</title>
        <authorList>
            <person name="Baker B.J."/>
            <person name="Lazar C.S."/>
            <person name="Teske A.P."/>
            <person name="Dick G.J."/>
        </authorList>
    </citation>
    <scope>NUCLEOTIDE SEQUENCE [LARGE SCALE GENOMIC DNA]</scope>
    <source>
        <strain evidence="1">DG_26</strain>
    </source>
</reference>
<accession>A0A0S7WHR6</accession>